<dbReference type="AlphaFoldDB" id="A0AA37MIR8"/>
<dbReference type="Pfam" id="PF13699">
    <property type="entry name" value="eCIS_core"/>
    <property type="match status" value="1"/>
</dbReference>
<accession>A0AA37MIR8</accession>
<evidence type="ECO:0000259" key="1">
    <source>
        <dbReference type="Pfam" id="PF13699"/>
    </source>
</evidence>
<organism evidence="2 3">
    <name type="scientific">Caballeronia novacaledonica</name>
    <dbReference type="NCBI Taxonomy" id="1544861"/>
    <lineage>
        <taxon>Bacteria</taxon>
        <taxon>Pseudomonadati</taxon>
        <taxon>Pseudomonadota</taxon>
        <taxon>Betaproteobacteria</taxon>
        <taxon>Burkholderiales</taxon>
        <taxon>Burkholderiaceae</taxon>
        <taxon>Caballeronia</taxon>
    </lineage>
</organism>
<dbReference type="EMBL" id="BPUS01000018">
    <property type="protein sequence ID" value="GJH28950.1"/>
    <property type="molecule type" value="Genomic_DNA"/>
</dbReference>
<protein>
    <recommendedName>
        <fullName evidence="1">eCIS core domain-containing protein</fullName>
    </recommendedName>
</protein>
<feature type="domain" description="eCIS core" evidence="1">
    <location>
        <begin position="1"/>
        <end position="62"/>
    </location>
</feature>
<dbReference type="Proteomes" id="UP001055111">
    <property type="component" value="Unassembled WGS sequence"/>
</dbReference>
<comment type="caution">
    <text evidence="2">The sequence shown here is derived from an EMBL/GenBank/DDBJ whole genome shotgun (WGS) entry which is preliminary data.</text>
</comment>
<dbReference type="InterPro" id="IPR025295">
    <property type="entry name" value="eCIS_core_dom"/>
</dbReference>
<proteinExistence type="predicted"/>
<evidence type="ECO:0000313" key="3">
    <source>
        <dbReference type="Proteomes" id="UP001055111"/>
    </source>
</evidence>
<evidence type="ECO:0000313" key="2">
    <source>
        <dbReference type="EMBL" id="GJH28950.1"/>
    </source>
</evidence>
<name>A0AA37MIR8_9BURK</name>
<gene>
    <name evidence="2" type="ORF">CBA19CS42_30560</name>
</gene>
<sequence length="109" mass="11209">MESRFGQDFGNGQVHADSDAASEYNAKAYTVGEHIVFARGHYAPESAAGRELLAHVVQQRRGGATPSGHADALLEAGANQAARTATRGSGAVQVTGASGVGVAKKRMIC</sequence>
<reference evidence="2" key="1">
    <citation type="submission" date="2022-09" db="EMBL/GenBank/DDBJ databases">
        <title>Isolation and characterization of 3-chlorobenzoate degrading bacteria from soils in Shizuoka.</title>
        <authorList>
            <person name="Ifat A."/>
            <person name="Ogawa N."/>
            <person name="Kimbara K."/>
            <person name="Moriuchi R."/>
            <person name="Dohra H."/>
            <person name="Shintani M."/>
        </authorList>
    </citation>
    <scope>NUCLEOTIDE SEQUENCE</scope>
    <source>
        <strain evidence="2">19CS4-2</strain>
    </source>
</reference>